<dbReference type="SUPFAM" id="SSF52833">
    <property type="entry name" value="Thioredoxin-like"/>
    <property type="match status" value="1"/>
</dbReference>
<feature type="coiled-coil region" evidence="1">
    <location>
        <begin position="48"/>
        <end position="75"/>
    </location>
</feature>
<dbReference type="Gene3D" id="3.40.30.10">
    <property type="entry name" value="Glutaredoxin"/>
    <property type="match status" value="1"/>
</dbReference>
<dbReference type="GO" id="GO:0004601">
    <property type="term" value="F:peroxidase activity"/>
    <property type="evidence" value="ECO:0007669"/>
    <property type="project" value="UniProtKB-KW"/>
</dbReference>
<protein>
    <submittedName>
        <fullName evidence="3">Thioredoxin peroxidase</fullName>
    </submittedName>
</protein>
<dbReference type="RefSeq" id="WP_008842656.1">
    <property type="nucleotide sequence ID" value="NZ_BAEN01000007.1"/>
</dbReference>
<keyword evidence="4" id="KW-1185">Reference proteome</keyword>
<dbReference type="InterPro" id="IPR036249">
    <property type="entry name" value="Thioredoxin-like_sf"/>
</dbReference>
<proteinExistence type="predicted"/>
<dbReference type="EMBL" id="BAEN01000007">
    <property type="protein sequence ID" value="GAC12836.1"/>
    <property type="molecule type" value="Genomic_DNA"/>
</dbReference>
<dbReference type="STRING" id="1127673.GLIP_0182"/>
<evidence type="ECO:0000256" key="1">
    <source>
        <dbReference type="SAM" id="Coils"/>
    </source>
</evidence>
<dbReference type="Proteomes" id="UP000006334">
    <property type="component" value="Unassembled WGS sequence"/>
</dbReference>
<dbReference type="PROSITE" id="PS51352">
    <property type="entry name" value="THIOREDOXIN_2"/>
    <property type="match status" value="1"/>
</dbReference>
<keyword evidence="3" id="KW-0575">Peroxidase</keyword>
<keyword evidence="1" id="KW-0175">Coiled coil</keyword>
<dbReference type="eggNOG" id="COG1225">
    <property type="taxonomic scope" value="Bacteria"/>
</dbReference>
<dbReference type="Pfam" id="PF00578">
    <property type="entry name" value="AhpC-TSA"/>
    <property type="match status" value="1"/>
</dbReference>
<dbReference type="AlphaFoldDB" id="K6XMF4"/>
<evidence type="ECO:0000259" key="2">
    <source>
        <dbReference type="PROSITE" id="PS51352"/>
    </source>
</evidence>
<dbReference type="InterPro" id="IPR013766">
    <property type="entry name" value="Thioredoxin_domain"/>
</dbReference>
<reference evidence="3 4" key="1">
    <citation type="journal article" date="2017" name="Antonie Van Leeuwenhoek">
        <title>Rhizobium rhizosphaerae sp. nov., a novel species isolated from rice rhizosphere.</title>
        <authorList>
            <person name="Zhao J.J."/>
            <person name="Zhang J."/>
            <person name="Zhang R.J."/>
            <person name="Zhang C.W."/>
            <person name="Yin H.Q."/>
            <person name="Zhang X.X."/>
        </authorList>
    </citation>
    <scope>NUCLEOTIDE SEQUENCE [LARGE SCALE GENOMIC DNA]</scope>
    <source>
        <strain evidence="3 4">E3</strain>
    </source>
</reference>
<evidence type="ECO:0000313" key="3">
    <source>
        <dbReference type="EMBL" id="GAC12836.1"/>
    </source>
</evidence>
<feature type="domain" description="Thioredoxin" evidence="2">
    <location>
        <begin position="6"/>
        <end position="164"/>
    </location>
</feature>
<dbReference type="InterPro" id="IPR000866">
    <property type="entry name" value="AhpC/TSA"/>
</dbReference>
<gene>
    <name evidence="3" type="ORF">GLIP_0182</name>
</gene>
<keyword evidence="3" id="KW-0560">Oxidoreductase</keyword>
<evidence type="ECO:0000313" key="4">
    <source>
        <dbReference type="Proteomes" id="UP000006334"/>
    </source>
</evidence>
<dbReference type="OrthoDB" id="9809746at2"/>
<accession>K6XMF4</accession>
<comment type="caution">
    <text evidence="3">The sequence shown here is derived from an EMBL/GenBank/DDBJ whole genome shotgun (WGS) entry which is preliminary data.</text>
</comment>
<sequence length="175" mass="19528">MQNTKLLAGKTFPTIELTNATGATANLVTDSDRWSLIVVYRGYHCPICLKYLNKLEDYTEKLDSLNIDVVAASADTPEQLIKMQEKGLEVSFPVLTGLTLDHMKTLGLYISDPMSDSETDHAFAEPGLFLVNPEGKTVMIEIANAPFIRPDLEQLVSGIEFVFEKDYPIRGTHQY</sequence>
<name>K6XMF4_9ALTE</name>
<organism evidence="3 4">
    <name type="scientific">Aliiglaciecola lipolytica E3</name>
    <dbReference type="NCBI Taxonomy" id="1127673"/>
    <lineage>
        <taxon>Bacteria</taxon>
        <taxon>Pseudomonadati</taxon>
        <taxon>Pseudomonadota</taxon>
        <taxon>Gammaproteobacteria</taxon>
        <taxon>Alteromonadales</taxon>
        <taxon>Alteromonadaceae</taxon>
        <taxon>Aliiglaciecola</taxon>
    </lineage>
</organism>